<dbReference type="InterPro" id="IPR011055">
    <property type="entry name" value="Dup_hybrid_motif"/>
</dbReference>
<accession>A0A2P6MEP7</accession>
<dbReference type="RefSeq" id="WP_105959865.1">
    <property type="nucleotide sequence ID" value="NZ_PVNS01000012.1"/>
</dbReference>
<dbReference type="Gene3D" id="2.70.70.10">
    <property type="entry name" value="Glucose Permease (Domain IIA)"/>
    <property type="match status" value="1"/>
</dbReference>
<organism evidence="2 3">
    <name type="scientific">Alkalicoccus urumqiensis</name>
    <name type="common">Bacillus urumqiensis</name>
    <dbReference type="NCBI Taxonomy" id="1548213"/>
    <lineage>
        <taxon>Bacteria</taxon>
        <taxon>Bacillati</taxon>
        <taxon>Bacillota</taxon>
        <taxon>Bacilli</taxon>
        <taxon>Bacillales</taxon>
        <taxon>Bacillaceae</taxon>
        <taxon>Alkalicoccus</taxon>
    </lineage>
</organism>
<proteinExistence type="predicted"/>
<protein>
    <submittedName>
        <fullName evidence="2">M23 family peptidase</fullName>
    </submittedName>
</protein>
<gene>
    <name evidence="2" type="ORF">C6I21_12730</name>
</gene>
<dbReference type="SUPFAM" id="SSF51261">
    <property type="entry name" value="Duplicated hybrid motif"/>
    <property type="match status" value="1"/>
</dbReference>
<feature type="region of interest" description="Disordered" evidence="1">
    <location>
        <begin position="17"/>
        <end position="42"/>
    </location>
</feature>
<name>A0A2P6MEP7_ALKUR</name>
<feature type="compositionally biased region" description="Basic and acidic residues" evidence="1">
    <location>
        <begin position="26"/>
        <end position="39"/>
    </location>
</feature>
<reference evidence="2 3" key="1">
    <citation type="submission" date="2018-03" db="EMBL/GenBank/DDBJ databases">
        <title>Bacillus urumqiensis sp. nov., a moderately haloalkaliphilic bacterium isolated from a salt lake.</title>
        <authorList>
            <person name="Zhao B."/>
            <person name="Liao Z."/>
        </authorList>
    </citation>
    <scope>NUCLEOTIDE SEQUENCE [LARGE SCALE GENOMIC DNA]</scope>
    <source>
        <strain evidence="2 3">BZ-SZ-XJ18</strain>
    </source>
</reference>
<dbReference type="PROSITE" id="PS51257">
    <property type="entry name" value="PROKAR_LIPOPROTEIN"/>
    <property type="match status" value="1"/>
</dbReference>
<evidence type="ECO:0000256" key="1">
    <source>
        <dbReference type="SAM" id="MobiDB-lite"/>
    </source>
</evidence>
<sequence length="349" mass="38659">MKRFWVIPVLMLAACQSESAESEPVNADKKDTAKEEKESPVPSYELLTNDGMIPVEELEKLEADVEVNDIHRTIDVTAGENLYRFIEGVPVMEENGLYYPLPANPVEAAESPSFSPAAVEEMLGAELIESEAGYETTAVFSKERSGEEPPDLDSMTVEEMSEHLSFLDYAIEDASVSTIEGHLPGAPREYRNGFHEGIDYYGYASGTGIDTTTEVLGMAEGVVVRADTEFEDYASEEERNEELAVAAEAEETPEYILDRLRGMQVWVQYDNGVMIRFAHLHDIAEGIETGVEITSETVIGYVGNSGTSSALEGESGDLHLHKDLLVYGDFFWEPFSLEETSQILQNVWP</sequence>
<comment type="caution">
    <text evidence="2">The sequence shown here is derived from an EMBL/GenBank/DDBJ whole genome shotgun (WGS) entry which is preliminary data.</text>
</comment>
<keyword evidence="3" id="KW-1185">Reference proteome</keyword>
<dbReference type="OrthoDB" id="30934at2"/>
<dbReference type="AlphaFoldDB" id="A0A2P6MEP7"/>
<evidence type="ECO:0000313" key="2">
    <source>
        <dbReference type="EMBL" id="PRO64769.1"/>
    </source>
</evidence>
<dbReference type="Proteomes" id="UP000243650">
    <property type="component" value="Unassembled WGS sequence"/>
</dbReference>
<dbReference type="CDD" id="cd12797">
    <property type="entry name" value="M23_peptidase"/>
    <property type="match status" value="1"/>
</dbReference>
<evidence type="ECO:0000313" key="3">
    <source>
        <dbReference type="Proteomes" id="UP000243650"/>
    </source>
</evidence>
<dbReference type="EMBL" id="PVNS01000012">
    <property type="protein sequence ID" value="PRO64769.1"/>
    <property type="molecule type" value="Genomic_DNA"/>
</dbReference>